<dbReference type="PROSITE" id="PS50893">
    <property type="entry name" value="ABC_TRANSPORTER_2"/>
    <property type="match status" value="1"/>
</dbReference>
<evidence type="ECO:0000256" key="6">
    <source>
        <dbReference type="ARBA" id="ARBA00023136"/>
    </source>
</evidence>
<reference evidence="10" key="1">
    <citation type="submission" date="2021-03" db="EMBL/GenBank/DDBJ databases">
        <title>Proteiniclasticum marinus sp. nov., isolated from tidal flat sediment.</title>
        <authorList>
            <person name="Namirimu T."/>
            <person name="Yang J.-A."/>
            <person name="Yang S.-H."/>
            <person name="Kim Y.-J."/>
            <person name="Kwon K.K."/>
        </authorList>
    </citation>
    <scope>NUCLEOTIDE SEQUENCE</scope>
    <source>
        <strain evidence="10">SCR006</strain>
    </source>
</reference>
<evidence type="ECO:0000256" key="7">
    <source>
        <dbReference type="SAM" id="Phobius"/>
    </source>
</evidence>
<dbReference type="PANTHER" id="PTHR24221:SF654">
    <property type="entry name" value="ATP-BINDING CASSETTE SUB-FAMILY B MEMBER 6"/>
    <property type="match status" value="1"/>
</dbReference>
<comment type="subcellular location">
    <subcellularLocation>
        <location evidence="1">Cell membrane</location>
        <topology evidence="1">Multi-pass membrane protein</topology>
    </subcellularLocation>
</comment>
<evidence type="ECO:0000256" key="5">
    <source>
        <dbReference type="ARBA" id="ARBA00022989"/>
    </source>
</evidence>
<gene>
    <name evidence="10" type="ORF">J3A84_07380</name>
</gene>
<evidence type="ECO:0000256" key="3">
    <source>
        <dbReference type="ARBA" id="ARBA00022741"/>
    </source>
</evidence>
<evidence type="ECO:0000256" key="4">
    <source>
        <dbReference type="ARBA" id="ARBA00022840"/>
    </source>
</evidence>
<dbReference type="Gene3D" id="3.40.50.300">
    <property type="entry name" value="P-loop containing nucleotide triphosphate hydrolases"/>
    <property type="match status" value="1"/>
</dbReference>
<evidence type="ECO:0000313" key="11">
    <source>
        <dbReference type="Proteomes" id="UP000664218"/>
    </source>
</evidence>
<dbReference type="PROSITE" id="PS50929">
    <property type="entry name" value="ABC_TM1F"/>
    <property type="match status" value="1"/>
</dbReference>
<dbReference type="InterPro" id="IPR011527">
    <property type="entry name" value="ABC1_TM_dom"/>
</dbReference>
<feature type="transmembrane region" description="Helical" evidence="7">
    <location>
        <begin position="180"/>
        <end position="202"/>
    </location>
</feature>
<keyword evidence="3" id="KW-0547">Nucleotide-binding</keyword>
<evidence type="ECO:0000259" key="8">
    <source>
        <dbReference type="PROSITE" id="PS50893"/>
    </source>
</evidence>
<dbReference type="GO" id="GO:0005886">
    <property type="term" value="C:plasma membrane"/>
    <property type="evidence" value="ECO:0007669"/>
    <property type="project" value="UniProtKB-SubCell"/>
</dbReference>
<keyword evidence="11" id="KW-1185">Reference proteome</keyword>
<dbReference type="SUPFAM" id="SSF52540">
    <property type="entry name" value="P-loop containing nucleoside triphosphate hydrolases"/>
    <property type="match status" value="1"/>
</dbReference>
<comment type="caution">
    <text evidence="10">The sequence shown here is derived from an EMBL/GenBank/DDBJ whole genome shotgun (WGS) entry which is preliminary data.</text>
</comment>
<feature type="domain" description="ABC transmembrane type-1" evidence="9">
    <location>
        <begin position="31"/>
        <end position="339"/>
    </location>
</feature>
<dbReference type="EMBL" id="JAFNJU010000005">
    <property type="protein sequence ID" value="MBO1264847.1"/>
    <property type="molecule type" value="Genomic_DNA"/>
</dbReference>
<keyword evidence="5 7" id="KW-1133">Transmembrane helix</keyword>
<name>A0A939HBE2_9CLOT</name>
<organism evidence="10 11">
    <name type="scientific">Proteiniclasticum aestuarii</name>
    <dbReference type="NCBI Taxonomy" id="2817862"/>
    <lineage>
        <taxon>Bacteria</taxon>
        <taxon>Bacillati</taxon>
        <taxon>Bacillota</taxon>
        <taxon>Clostridia</taxon>
        <taxon>Eubacteriales</taxon>
        <taxon>Clostridiaceae</taxon>
        <taxon>Proteiniclasticum</taxon>
    </lineage>
</organism>
<keyword evidence="2 7" id="KW-0812">Transmembrane</keyword>
<dbReference type="Proteomes" id="UP000664218">
    <property type="component" value="Unassembled WGS sequence"/>
</dbReference>
<dbReference type="PANTHER" id="PTHR24221">
    <property type="entry name" value="ATP-BINDING CASSETTE SUB-FAMILY B"/>
    <property type="match status" value="1"/>
</dbReference>
<dbReference type="InterPro" id="IPR039421">
    <property type="entry name" value="Type_1_exporter"/>
</dbReference>
<protein>
    <submittedName>
        <fullName evidence="10">ABC transporter ATP-binding protein</fullName>
    </submittedName>
</protein>
<dbReference type="SUPFAM" id="SSF90123">
    <property type="entry name" value="ABC transporter transmembrane region"/>
    <property type="match status" value="1"/>
</dbReference>
<dbReference type="InterPro" id="IPR027417">
    <property type="entry name" value="P-loop_NTPase"/>
</dbReference>
<evidence type="ECO:0000313" key="10">
    <source>
        <dbReference type="EMBL" id="MBO1264847.1"/>
    </source>
</evidence>
<accession>A0A939HBE2</accession>
<feature type="transmembrane region" description="Helical" evidence="7">
    <location>
        <begin position="66"/>
        <end position="87"/>
    </location>
</feature>
<feature type="transmembrane region" description="Helical" evidence="7">
    <location>
        <begin position="305"/>
        <end position="324"/>
    </location>
</feature>
<dbReference type="InterPro" id="IPR003593">
    <property type="entry name" value="AAA+_ATPase"/>
</dbReference>
<dbReference type="Pfam" id="PF00005">
    <property type="entry name" value="ABC_tran"/>
    <property type="match status" value="1"/>
</dbReference>
<keyword evidence="6 7" id="KW-0472">Membrane</keyword>
<dbReference type="SMART" id="SM00382">
    <property type="entry name" value="AAA"/>
    <property type="match status" value="1"/>
</dbReference>
<proteinExistence type="predicted"/>
<dbReference type="InterPro" id="IPR003439">
    <property type="entry name" value="ABC_transporter-like_ATP-bd"/>
</dbReference>
<dbReference type="CDD" id="cd03228">
    <property type="entry name" value="ABCC_MRP_Like"/>
    <property type="match status" value="1"/>
</dbReference>
<feature type="domain" description="ABC transporter" evidence="8">
    <location>
        <begin position="372"/>
        <end position="610"/>
    </location>
</feature>
<dbReference type="RefSeq" id="WP_207599375.1">
    <property type="nucleotide sequence ID" value="NZ_JAFNJU010000005.1"/>
</dbReference>
<dbReference type="GO" id="GO:0140359">
    <property type="term" value="F:ABC-type transporter activity"/>
    <property type="evidence" value="ECO:0007669"/>
    <property type="project" value="InterPro"/>
</dbReference>
<dbReference type="Gene3D" id="1.20.1560.10">
    <property type="entry name" value="ABC transporter type 1, transmembrane domain"/>
    <property type="match status" value="1"/>
</dbReference>
<keyword evidence="4 10" id="KW-0067">ATP-binding</keyword>
<dbReference type="GO" id="GO:0005524">
    <property type="term" value="F:ATP binding"/>
    <property type="evidence" value="ECO:0007669"/>
    <property type="project" value="UniProtKB-KW"/>
</dbReference>
<dbReference type="InterPro" id="IPR036640">
    <property type="entry name" value="ABC1_TM_sf"/>
</dbReference>
<evidence type="ECO:0000259" key="9">
    <source>
        <dbReference type="PROSITE" id="PS50929"/>
    </source>
</evidence>
<feature type="transmembrane region" description="Helical" evidence="7">
    <location>
        <begin position="146"/>
        <end position="168"/>
    </location>
</feature>
<evidence type="ECO:0000256" key="1">
    <source>
        <dbReference type="ARBA" id="ARBA00004651"/>
    </source>
</evidence>
<evidence type="ECO:0000256" key="2">
    <source>
        <dbReference type="ARBA" id="ARBA00022692"/>
    </source>
</evidence>
<dbReference type="GO" id="GO:0034040">
    <property type="term" value="F:ATPase-coupled lipid transmembrane transporter activity"/>
    <property type="evidence" value="ECO:0007669"/>
    <property type="project" value="TreeGrafter"/>
</dbReference>
<dbReference type="GO" id="GO:0016887">
    <property type="term" value="F:ATP hydrolysis activity"/>
    <property type="evidence" value="ECO:0007669"/>
    <property type="project" value="InterPro"/>
</dbReference>
<dbReference type="AlphaFoldDB" id="A0A939HBE2"/>
<sequence>MKKRQKPRLNLTSVKMALQTIHTLRKQYLPILFINAILQALKPFVPIVFSARILDELLGERNQTTLITLAALLVGFLFILHILSGYFTKRYNDETNHLIFNYEFELSKKTMKLDYALVEKTETMDLLQLIQEGGNNYMSIWHIAEFLQLGTLAILEILIASGLILTMFTSGSQVEVTGNLGFIQSPLMFVAMVVVLLTGIFLSSIIQGKLGETVANSAKGGVGANRIFGYLFFHISYNYANGKDIRLYNAQNLLHEKIMDFVTPNCDDCLENFVKPNIRHYSLLNLVNVFMMVAVYTFVVLKAYVGAITIGVIFIQVNAIMRLYQAIGSFLKQYNMLIAACDHFQSSITYFNLPEMKKEGSRQIEPQSNYVFEFKDVSFKYPSSETYALHHINLTINSGERLAVVGMNGSGKTTLIKLLCRLYEPTEGTITLNGIDIREYDYEAYIRLFSVVFQDFKLFSFGMDQNVAVSEDVDMEKLEDSLIHAGLETMVHTSVPDYQVSVGKNFDEEGRDFSGGEEQKLAIARALYKDAPIVVLDEPTAALDPIAEFEIYSKFDALVKDKAAVFISHRLSSCRFCHNIAVFDRGEIVQLGNHASLVSDKEGKYHELWFAQADHYVYE</sequence>
<feature type="transmembrane region" description="Helical" evidence="7">
    <location>
        <begin position="28"/>
        <end position="54"/>
    </location>
</feature>